<dbReference type="PANTHER" id="PTHR15605">
    <property type="entry name" value="KINESIN-ASSOCIATED PROTEINS"/>
    <property type="match status" value="1"/>
</dbReference>
<gene>
    <name evidence="2" type="ORF">MELIAE_LOCUS8621</name>
</gene>
<organism evidence="2 3">
    <name type="scientific">Brassicogethes aeneus</name>
    <name type="common">Rape pollen beetle</name>
    <name type="synonym">Meligethes aeneus</name>
    <dbReference type="NCBI Taxonomy" id="1431903"/>
    <lineage>
        <taxon>Eukaryota</taxon>
        <taxon>Metazoa</taxon>
        <taxon>Ecdysozoa</taxon>
        <taxon>Arthropoda</taxon>
        <taxon>Hexapoda</taxon>
        <taxon>Insecta</taxon>
        <taxon>Pterygota</taxon>
        <taxon>Neoptera</taxon>
        <taxon>Endopterygota</taxon>
        <taxon>Coleoptera</taxon>
        <taxon>Polyphaga</taxon>
        <taxon>Cucujiformia</taxon>
        <taxon>Nitidulidae</taxon>
        <taxon>Meligethinae</taxon>
        <taxon>Brassicogethes</taxon>
    </lineage>
</organism>
<dbReference type="GO" id="GO:0035869">
    <property type="term" value="C:ciliary transition zone"/>
    <property type="evidence" value="ECO:0007669"/>
    <property type="project" value="TreeGrafter"/>
</dbReference>
<dbReference type="AlphaFoldDB" id="A0A9P0FIE2"/>
<sequence length="841" mass="96343">MIVIFNSILVVFLSLFLALYYVIYRACFVLYYHIGNTMEPEDAKYLRTERKPGTIDVHPNIDAIVLNYEVDVHIFDNKDKSIYGEKSSLKKTIELPMLNSRTDCHALAKEVVNQCDLIHHSRLAEVEQIIYYLKKRKLHGGPKGELDKVEKIQFNPSEANYNNLSSYIDLLYEGMNEKIKGAHLIQFLARDPENLEALSKYETLISALGRTLREDWKRSISLSTHLVFTFFCFSMYSRFHSVILKCKVGSICMDIIDFELRRYDRWKAEVDGSKLPNDAPIVQRPCPSSASMSEIPRSRIPEKVRPKSGNYSDTNMKAVMEGSIYDDLTNSTDSLDDKKLTEEQRVKRFRTLVKKQEHLLRVAYYLLLNIAEDESVEEKMTKRNIVGLLVKALERDNEDLLILVVTFLKKLSIMQCNKDAMAALNVVEKLPKNLDSANPDLVHLTLKLLFNLSFDQKMRIKIVKVGLLPKITSLISDDKHQEAVLKLLYHLSYDDEIKSYFADSVGLITDMLLLNAGNDGDKVMVALGINLSINPSNAQQMIKRSRLQSLMMRAFTYQDPMLMKMLHNVSEHPSCSASFVEFVGDVAKATVDSPEENFVRECIGILSNLHLPDLDWAEIFRHFEMVKWIKNVIGSNSTDPELVLQVVVLLGTAASDEGCAKLLCQTDIMAALIELLKTHQEDDEIVLQIVYVFYVSLSHDDNIDYLIEQTEAPAYLIDLLQDNNKSIRKICNTCLNIISNHSKSWADRIKIEKFRHHNAQWLTMVDSQQLDPEEEEEEDELPPYLNTEYLSTAVVPPLNDALTNGHLDSEIIADEDLNYDYFNNKVDSMEDLIQDFEIEAM</sequence>
<dbReference type="OrthoDB" id="10265679at2759"/>
<reference evidence="2" key="1">
    <citation type="submission" date="2021-12" db="EMBL/GenBank/DDBJ databases">
        <authorList>
            <person name="King R."/>
        </authorList>
    </citation>
    <scope>NUCLEOTIDE SEQUENCE</scope>
</reference>
<keyword evidence="1" id="KW-0812">Transmembrane</keyword>
<dbReference type="SMART" id="SM01297">
    <property type="entry name" value="KAP"/>
    <property type="match status" value="1"/>
</dbReference>
<dbReference type="EMBL" id="OV121136">
    <property type="protein sequence ID" value="CAH0558069.1"/>
    <property type="molecule type" value="Genomic_DNA"/>
</dbReference>
<dbReference type="GO" id="GO:0005930">
    <property type="term" value="C:axoneme"/>
    <property type="evidence" value="ECO:0007669"/>
    <property type="project" value="TreeGrafter"/>
</dbReference>
<dbReference type="GO" id="GO:0007018">
    <property type="term" value="P:microtubule-based movement"/>
    <property type="evidence" value="ECO:0007669"/>
    <property type="project" value="TreeGrafter"/>
</dbReference>
<evidence type="ECO:0000313" key="2">
    <source>
        <dbReference type="EMBL" id="CAH0558069.1"/>
    </source>
</evidence>
<dbReference type="GO" id="GO:0044782">
    <property type="term" value="P:cilium organization"/>
    <property type="evidence" value="ECO:0007669"/>
    <property type="project" value="TreeGrafter"/>
</dbReference>
<dbReference type="PANTHER" id="PTHR15605:SF2">
    <property type="entry name" value="KINESIN-ASSOCIATED PROTEIN 3"/>
    <property type="match status" value="1"/>
</dbReference>
<proteinExistence type="predicted"/>
<dbReference type="Gene3D" id="1.25.10.10">
    <property type="entry name" value="Leucine-rich Repeat Variant"/>
    <property type="match status" value="1"/>
</dbReference>
<dbReference type="GO" id="GO:0016939">
    <property type="term" value="C:kinesin II complex"/>
    <property type="evidence" value="ECO:0007669"/>
    <property type="project" value="TreeGrafter"/>
</dbReference>
<dbReference type="SUPFAM" id="SSF48371">
    <property type="entry name" value="ARM repeat"/>
    <property type="match status" value="1"/>
</dbReference>
<dbReference type="GO" id="GO:0019894">
    <property type="term" value="F:kinesin binding"/>
    <property type="evidence" value="ECO:0007669"/>
    <property type="project" value="InterPro"/>
</dbReference>
<dbReference type="SMART" id="SM00185">
    <property type="entry name" value="ARM"/>
    <property type="match status" value="4"/>
</dbReference>
<dbReference type="InterPro" id="IPR016024">
    <property type="entry name" value="ARM-type_fold"/>
</dbReference>
<keyword evidence="3" id="KW-1185">Reference proteome</keyword>
<evidence type="ECO:0000256" key="1">
    <source>
        <dbReference type="SAM" id="Phobius"/>
    </source>
</evidence>
<evidence type="ECO:0000313" key="3">
    <source>
        <dbReference type="Proteomes" id="UP001154078"/>
    </source>
</evidence>
<name>A0A9P0FIE2_BRAAE</name>
<dbReference type="Pfam" id="PF05804">
    <property type="entry name" value="KAP"/>
    <property type="match status" value="1"/>
</dbReference>
<evidence type="ECO:0008006" key="4">
    <source>
        <dbReference type="Google" id="ProtNLM"/>
    </source>
</evidence>
<protein>
    <recommendedName>
        <fullName evidence="4">Kinesin-associated protein 3</fullName>
    </recommendedName>
</protein>
<dbReference type="Proteomes" id="UP001154078">
    <property type="component" value="Chromosome 5"/>
</dbReference>
<keyword evidence="1" id="KW-1133">Transmembrane helix</keyword>
<dbReference type="InterPro" id="IPR000225">
    <property type="entry name" value="Armadillo"/>
</dbReference>
<dbReference type="InterPro" id="IPR011989">
    <property type="entry name" value="ARM-like"/>
</dbReference>
<accession>A0A9P0FIE2</accession>
<keyword evidence="1" id="KW-0472">Membrane</keyword>
<feature type="transmembrane region" description="Helical" evidence="1">
    <location>
        <begin position="6"/>
        <end position="24"/>
    </location>
</feature>
<dbReference type="InterPro" id="IPR008658">
    <property type="entry name" value="KAP3"/>
</dbReference>